<dbReference type="EMBL" id="SGSQ01000002">
    <property type="protein sequence ID" value="RZG49070.1"/>
    <property type="molecule type" value="Genomic_DNA"/>
</dbReference>
<evidence type="ECO:0000313" key="3">
    <source>
        <dbReference type="Proteomes" id="UP000293863"/>
    </source>
</evidence>
<organism evidence="2 3">
    <name type="scientific">Acinetobacter wuhouensis</name>
    <dbReference type="NCBI Taxonomy" id="1879050"/>
    <lineage>
        <taxon>Bacteria</taxon>
        <taxon>Pseudomonadati</taxon>
        <taxon>Pseudomonadota</taxon>
        <taxon>Gammaproteobacteria</taxon>
        <taxon>Moraxellales</taxon>
        <taxon>Moraxellaceae</taxon>
        <taxon>Acinetobacter</taxon>
    </lineage>
</organism>
<dbReference type="Proteomes" id="UP000293863">
    <property type="component" value="Unassembled WGS sequence"/>
</dbReference>
<feature type="transmembrane region" description="Helical" evidence="1">
    <location>
        <begin position="31"/>
        <end position="52"/>
    </location>
</feature>
<accession>A0A4Q7AKS0</accession>
<dbReference type="AlphaFoldDB" id="A0A4Q7AKS0"/>
<sequence>MKMSKITLALILIFINTFAHAERVAPVWWMFINGFILLVIIAFFVLLLNGAFKKDKSKDDDT</sequence>
<evidence type="ECO:0000256" key="1">
    <source>
        <dbReference type="SAM" id="Phobius"/>
    </source>
</evidence>
<keyword evidence="1" id="KW-0472">Membrane</keyword>
<gene>
    <name evidence="2" type="ORF">EXU28_01690</name>
</gene>
<protein>
    <submittedName>
        <fullName evidence="2">Uncharacterized protein</fullName>
    </submittedName>
</protein>
<comment type="caution">
    <text evidence="2">The sequence shown here is derived from an EMBL/GenBank/DDBJ whole genome shotgun (WGS) entry which is preliminary data.</text>
</comment>
<name>A0A4Q7AKS0_9GAMM</name>
<proteinExistence type="predicted"/>
<reference evidence="2 3" key="1">
    <citation type="submission" date="2019-02" db="EMBL/GenBank/DDBJ databases">
        <title>The Batch Genome Submission of Acinetobacter spp. strains.</title>
        <authorList>
            <person name="Qin J."/>
            <person name="Hu Y."/>
            <person name="Ye H."/>
            <person name="Wei L."/>
            <person name="Feng Y."/>
            <person name="Zong Z."/>
        </authorList>
    </citation>
    <scope>NUCLEOTIDE SEQUENCE [LARGE SCALE GENOMIC DNA]</scope>
    <source>
        <strain evidence="2 3">WCHAW060049</strain>
    </source>
</reference>
<evidence type="ECO:0000313" key="2">
    <source>
        <dbReference type="EMBL" id="RZG49070.1"/>
    </source>
</evidence>
<keyword evidence="1" id="KW-1133">Transmembrane helix</keyword>
<keyword evidence="3" id="KW-1185">Reference proteome</keyword>
<keyword evidence="1" id="KW-0812">Transmembrane</keyword>